<protein>
    <submittedName>
        <fullName evidence="1">DUF1748-domain-containing protein</fullName>
    </submittedName>
</protein>
<keyword evidence="2" id="KW-1185">Reference proteome</keyword>
<gene>
    <name evidence="1" type="ORF">FA13DRAFT_1482490</name>
</gene>
<dbReference type="GO" id="GO:0005737">
    <property type="term" value="C:cytoplasm"/>
    <property type="evidence" value="ECO:0007669"/>
    <property type="project" value="TreeGrafter"/>
</dbReference>
<proteinExistence type="predicted"/>
<sequence length="77" mass="8128">MAIGRLVHYAVDAALLSTVIAGVRRSSGFSPDTSAITDPTMRGVADKFLGVGETVFDMLQGTAVNSSYFKRNTPPPP</sequence>
<comment type="caution">
    <text evidence="1">The sequence shown here is derived from an EMBL/GenBank/DDBJ whole genome shotgun (WGS) entry which is preliminary data.</text>
</comment>
<reference evidence="1 2" key="1">
    <citation type="journal article" date="2019" name="Nat. Ecol. Evol.">
        <title>Megaphylogeny resolves global patterns of mushroom evolution.</title>
        <authorList>
            <person name="Varga T."/>
            <person name="Krizsan K."/>
            <person name="Foldi C."/>
            <person name="Dima B."/>
            <person name="Sanchez-Garcia M."/>
            <person name="Sanchez-Ramirez S."/>
            <person name="Szollosi G.J."/>
            <person name="Szarkandi J.G."/>
            <person name="Papp V."/>
            <person name="Albert L."/>
            <person name="Andreopoulos W."/>
            <person name="Angelini C."/>
            <person name="Antonin V."/>
            <person name="Barry K.W."/>
            <person name="Bougher N.L."/>
            <person name="Buchanan P."/>
            <person name="Buyck B."/>
            <person name="Bense V."/>
            <person name="Catcheside P."/>
            <person name="Chovatia M."/>
            <person name="Cooper J."/>
            <person name="Damon W."/>
            <person name="Desjardin D."/>
            <person name="Finy P."/>
            <person name="Geml J."/>
            <person name="Haridas S."/>
            <person name="Hughes K."/>
            <person name="Justo A."/>
            <person name="Karasinski D."/>
            <person name="Kautmanova I."/>
            <person name="Kiss B."/>
            <person name="Kocsube S."/>
            <person name="Kotiranta H."/>
            <person name="LaButti K.M."/>
            <person name="Lechner B.E."/>
            <person name="Liimatainen K."/>
            <person name="Lipzen A."/>
            <person name="Lukacs Z."/>
            <person name="Mihaltcheva S."/>
            <person name="Morgado L.N."/>
            <person name="Niskanen T."/>
            <person name="Noordeloos M.E."/>
            <person name="Ohm R.A."/>
            <person name="Ortiz-Santana B."/>
            <person name="Ovrebo C."/>
            <person name="Racz N."/>
            <person name="Riley R."/>
            <person name="Savchenko A."/>
            <person name="Shiryaev A."/>
            <person name="Soop K."/>
            <person name="Spirin V."/>
            <person name="Szebenyi C."/>
            <person name="Tomsovsky M."/>
            <person name="Tulloss R.E."/>
            <person name="Uehling J."/>
            <person name="Grigoriev I.V."/>
            <person name="Vagvolgyi C."/>
            <person name="Papp T."/>
            <person name="Martin F.M."/>
            <person name="Miettinen O."/>
            <person name="Hibbett D.S."/>
            <person name="Nagy L.G."/>
        </authorList>
    </citation>
    <scope>NUCLEOTIDE SEQUENCE [LARGE SCALE GENOMIC DNA]</scope>
    <source>
        <strain evidence="1 2">FP101781</strain>
    </source>
</reference>
<dbReference type="OrthoDB" id="16824at2759"/>
<dbReference type="InterPro" id="IPR013726">
    <property type="entry name" value="Mitofissin"/>
</dbReference>
<evidence type="ECO:0000313" key="2">
    <source>
        <dbReference type="Proteomes" id="UP000298030"/>
    </source>
</evidence>
<accession>A0A4Y7TJX3</accession>
<organism evidence="1 2">
    <name type="scientific">Coprinellus micaceus</name>
    <name type="common">Glistening ink-cap mushroom</name>
    <name type="synonym">Coprinus micaceus</name>
    <dbReference type="NCBI Taxonomy" id="71717"/>
    <lineage>
        <taxon>Eukaryota</taxon>
        <taxon>Fungi</taxon>
        <taxon>Dikarya</taxon>
        <taxon>Basidiomycota</taxon>
        <taxon>Agaricomycotina</taxon>
        <taxon>Agaricomycetes</taxon>
        <taxon>Agaricomycetidae</taxon>
        <taxon>Agaricales</taxon>
        <taxon>Agaricineae</taxon>
        <taxon>Psathyrellaceae</taxon>
        <taxon>Coprinellus</taxon>
    </lineage>
</organism>
<evidence type="ECO:0000313" key="1">
    <source>
        <dbReference type="EMBL" id="TEB34460.1"/>
    </source>
</evidence>
<dbReference type="PANTHER" id="PTHR28075:SF3">
    <property type="entry name" value="DUF1748-DOMAIN-CONTAINING PROTEIN"/>
    <property type="match status" value="1"/>
</dbReference>
<dbReference type="Pfam" id="PF08520">
    <property type="entry name" value="Mitofissin"/>
    <property type="match status" value="1"/>
</dbReference>
<name>A0A4Y7TJX3_COPMI</name>
<dbReference type="STRING" id="71717.A0A4Y7TJX3"/>
<dbReference type="Proteomes" id="UP000298030">
    <property type="component" value="Unassembled WGS sequence"/>
</dbReference>
<dbReference type="EMBL" id="QPFP01000009">
    <property type="protein sequence ID" value="TEB34460.1"/>
    <property type="molecule type" value="Genomic_DNA"/>
</dbReference>
<dbReference type="AlphaFoldDB" id="A0A4Y7TJX3"/>
<dbReference type="PANTHER" id="PTHR28075">
    <property type="entry name" value="CHROMOSOME 16, WHOLE GENOME SHOTGUN SEQUENCE"/>
    <property type="match status" value="1"/>
</dbReference>